<reference evidence="2" key="1">
    <citation type="submission" date="2017-01" db="EMBL/GenBank/DDBJ databases">
        <authorList>
            <person name="Varghese N."/>
            <person name="Submissions S."/>
        </authorList>
    </citation>
    <scope>NUCLEOTIDE SEQUENCE [LARGE SCALE GENOMIC DNA]</scope>
    <source>
        <strain evidence="2">DSM 23127</strain>
    </source>
</reference>
<organism evidence="1 2">
    <name type="scientific">Salimicrobium flavidum</name>
    <dbReference type="NCBI Taxonomy" id="570947"/>
    <lineage>
        <taxon>Bacteria</taxon>
        <taxon>Bacillati</taxon>
        <taxon>Bacillota</taxon>
        <taxon>Bacilli</taxon>
        <taxon>Bacillales</taxon>
        <taxon>Bacillaceae</taxon>
        <taxon>Salimicrobium</taxon>
    </lineage>
</organism>
<sequence>MKRMLLVILFVMSTGTIILTYQWLSFSEDNKQTEADLASSVVITARGQELRVEQSFYRYSPGTYELEFPQAATNITCNDEACPEKEEVVFEEDTPVISFDLPLTKKTEAWAARIKGKTSTFEVTLRDTSFQNRSFTMVASPDASVEKERLHYYKWENASVEEPLYMFNLKKKQRFANEEVTILHEPGKLLEQDFVKGATSLAEEYGSYLLFVDEKGSSFSEYSVSLKNRDQEELEQLLFRKKTAEMTPGQEHWVNRMYAALLFETSMQEAEDLAAPLSATLTAEEINEIKGRFLTMPPSEDPVSFSDRVLSSLREGETNYTEMSESKEEARFYYLIPWVSDEGGEFRFVEYSNETYIPLNALREDDSFKVVMVGENSFFIETEDERYRLTLGAETFVQNESSFGIAEEAVNLFEGDLYIKETFLNEVLNLYLGNPYSSG</sequence>
<evidence type="ECO:0000313" key="2">
    <source>
        <dbReference type="Proteomes" id="UP000187608"/>
    </source>
</evidence>
<protein>
    <recommendedName>
        <fullName evidence="3">Copper amine oxidase N-terminal domain-containing protein</fullName>
    </recommendedName>
</protein>
<dbReference type="OrthoDB" id="2431422at2"/>
<evidence type="ECO:0000313" key="1">
    <source>
        <dbReference type="EMBL" id="SIS37995.1"/>
    </source>
</evidence>
<keyword evidence="2" id="KW-1185">Reference proteome</keyword>
<proteinExistence type="predicted"/>
<dbReference type="STRING" id="570947.SAMN05421687_101506"/>
<evidence type="ECO:0008006" key="3">
    <source>
        <dbReference type="Google" id="ProtNLM"/>
    </source>
</evidence>
<dbReference type="RefSeq" id="WP_076556764.1">
    <property type="nucleotide sequence ID" value="NZ_FTOC01000001.1"/>
</dbReference>
<name>A0A1N7ILP5_9BACI</name>
<dbReference type="EMBL" id="FTOC01000001">
    <property type="protein sequence ID" value="SIS37995.1"/>
    <property type="molecule type" value="Genomic_DNA"/>
</dbReference>
<accession>A0A1N7ILP5</accession>
<dbReference type="AlphaFoldDB" id="A0A1N7ILP5"/>
<gene>
    <name evidence="1" type="ORF">SAMN05421687_101506</name>
</gene>
<dbReference type="Proteomes" id="UP000187608">
    <property type="component" value="Unassembled WGS sequence"/>
</dbReference>